<comment type="caution">
    <text evidence="1">The sequence shown here is derived from an EMBL/GenBank/DDBJ whole genome shotgun (WGS) entry which is preliminary data.</text>
</comment>
<dbReference type="InterPro" id="IPR010985">
    <property type="entry name" value="Ribbon_hlx_hlx"/>
</dbReference>
<dbReference type="Pfam" id="PF19807">
    <property type="entry name" value="DUF6290"/>
    <property type="match status" value="1"/>
</dbReference>
<dbReference type="InterPro" id="IPR046257">
    <property type="entry name" value="DUF6290"/>
</dbReference>
<sequence length="73" mass="8140">MAVITIRIPNEDKAFLQAMAKFENVSLSELIRTQTLASLEEKYDARVADAALEEYEAYLATGGEQLSWDSLIS</sequence>
<protein>
    <submittedName>
        <fullName evidence="1">Antitoxin</fullName>
    </submittedName>
</protein>
<dbReference type="NCBIfam" id="NF046040">
    <property type="entry name" value="RelB_antitoxin"/>
    <property type="match status" value="1"/>
</dbReference>
<dbReference type="EMBL" id="JAFLVR010000067">
    <property type="protein sequence ID" value="MBO0454629.1"/>
    <property type="molecule type" value="Genomic_DNA"/>
</dbReference>
<proteinExistence type="predicted"/>
<name>A0ABS3HME0_9ENTE</name>
<dbReference type="RefSeq" id="WP_207110359.1">
    <property type="nucleotide sequence ID" value="NZ_JAFLVR010000067.1"/>
</dbReference>
<reference evidence="1 2" key="1">
    <citation type="submission" date="2021-03" db="EMBL/GenBank/DDBJ databases">
        <title>Enterococcal diversity collection.</title>
        <authorList>
            <person name="Gilmore M.S."/>
            <person name="Schwartzman J."/>
            <person name="Van Tyne D."/>
            <person name="Martin M."/>
            <person name="Earl A.M."/>
            <person name="Manson A.L."/>
            <person name="Straub T."/>
            <person name="Salamzade R."/>
            <person name="Saavedra J."/>
            <person name="Lebreton F."/>
            <person name="Prichula J."/>
            <person name="Schaufler K."/>
            <person name="Gaca A."/>
            <person name="Sgardioli B."/>
            <person name="Wagenaar J."/>
            <person name="Strong T."/>
        </authorList>
    </citation>
    <scope>NUCLEOTIDE SEQUENCE [LARGE SCALE GENOMIC DNA]</scope>
    <source>
        <strain evidence="1 2">MJM16</strain>
    </source>
</reference>
<dbReference type="Proteomes" id="UP000664495">
    <property type="component" value="Unassembled WGS sequence"/>
</dbReference>
<accession>A0ABS3HME0</accession>
<evidence type="ECO:0000313" key="2">
    <source>
        <dbReference type="Proteomes" id="UP000664495"/>
    </source>
</evidence>
<dbReference type="SUPFAM" id="SSF47598">
    <property type="entry name" value="Ribbon-helix-helix"/>
    <property type="match status" value="1"/>
</dbReference>
<evidence type="ECO:0000313" key="1">
    <source>
        <dbReference type="EMBL" id="MBO0454629.1"/>
    </source>
</evidence>
<keyword evidence="2" id="KW-1185">Reference proteome</keyword>
<gene>
    <name evidence="1" type="ORF">JZO85_20405</name>
</gene>
<organism evidence="1 2">
    <name type="scientific">Candidatus Enterococcus murrayae</name>
    <dbReference type="NCBI Taxonomy" id="2815321"/>
    <lineage>
        <taxon>Bacteria</taxon>
        <taxon>Bacillati</taxon>
        <taxon>Bacillota</taxon>
        <taxon>Bacilli</taxon>
        <taxon>Lactobacillales</taxon>
        <taxon>Enterococcaceae</taxon>
        <taxon>Enterococcus</taxon>
    </lineage>
</organism>